<evidence type="ECO:0000256" key="2">
    <source>
        <dbReference type="ARBA" id="ARBA00007879"/>
    </source>
</evidence>
<keyword evidence="5" id="KW-0560">Oxidoreductase</keyword>
<comment type="similarity">
    <text evidence="2">Belongs to the alkB family.</text>
</comment>
<evidence type="ECO:0000256" key="1">
    <source>
        <dbReference type="ARBA" id="ARBA00004123"/>
    </source>
</evidence>
<dbReference type="InterPro" id="IPR005123">
    <property type="entry name" value="Oxoglu/Fe-dep_dioxygenase_dom"/>
</dbReference>
<comment type="caution">
    <text evidence="9">The sequence shown here is derived from an EMBL/GenBank/DDBJ whole genome shotgun (WGS) entry which is preliminary data.</text>
</comment>
<gene>
    <name evidence="9" type="ORF">DFH94DRAFT_676164</name>
</gene>
<dbReference type="InterPro" id="IPR037151">
    <property type="entry name" value="AlkB-like_sf"/>
</dbReference>
<dbReference type="PANTHER" id="PTHR46030">
    <property type="entry name" value="ALPHA-KETOGLUTARATE-DEPENDENT DIOXYGENASE ALKB HOMOLOG 6"/>
    <property type="match status" value="1"/>
</dbReference>
<organism evidence="9 10">
    <name type="scientific">Russula ochroleuca</name>
    <dbReference type="NCBI Taxonomy" id="152965"/>
    <lineage>
        <taxon>Eukaryota</taxon>
        <taxon>Fungi</taxon>
        <taxon>Dikarya</taxon>
        <taxon>Basidiomycota</taxon>
        <taxon>Agaricomycotina</taxon>
        <taxon>Agaricomycetes</taxon>
        <taxon>Russulales</taxon>
        <taxon>Russulaceae</taxon>
        <taxon>Russula</taxon>
    </lineage>
</organism>
<evidence type="ECO:0000256" key="3">
    <source>
        <dbReference type="ARBA" id="ARBA00022723"/>
    </source>
</evidence>
<keyword evidence="10" id="KW-1185">Reference proteome</keyword>
<evidence type="ECO:0000313" key="10">
    <source>
        <dbReference type="Proteomes" id="UP000759537"/>
    </source>
</evidence>
<feature type="domain" description="Fe2OG dioxygenase" evidence="8">
    <location>
        <begin position="94"/>
        <end position="222"/>
    </location>
</feature>
<evidence type="ECO:0000256" key="5">
    <source>
        <dbReference type="ARBA" id="ARBA00023002"/>
    </source>
</evidence>
<dbReference type="Proteomes" id="UP000759537">
    <property type="component" value="Unassembled WGS sequence"/>
</dbReference>
<dbReference type="GO" id="GO:0005634">
    <property type="term" value="C:nucleus"/>
    <property type="evidence" value="ECO:0007669"/>
    <property type="project" value="UniProtKB-SubCell"/>
</dbReference>
<protein>
    <recommendedName>
        <fullName evidence="8">Fe2OG dioxygenase domain-containing protein</fullName>
    </recommendedName>
</protein>
<keyword evidence="6" id="KW-0408">Iron</keyword>
<keyword evidence="4" id="KW-0223">Dioxygenase</keyword>
<reference evidence="9" key="1">
    <citation type="submission" date="2019-10" db="EMBL/GenBank/DDBJ databases">
        <authorList>
            <consortium name="DOE Joint Genome Institute"/>
            <person name="Kuo A."/>
            <person name="Miyauchi S."/>
            <person name="Kiss E."/>
            <person name="Drula E."/>
            <person name="Kohler A."/>
            <person name="Sanchez-Garcia M."/>
            <person name="Andreopoulos B."/>
            <person name="Barry K.W."/>
            <person name="Bonito G."/>
            <person name="Buee M."/>
            <person name="Carver A."/>
            <person name="Chen C."/>
            <person name="Cichocki N."/>
            <person name="Clum A."/>
            <person name="Culley D."/>
            <person name="Crous P.W."/>
            <person name="Fauchery L."/>
            <person name="Girlanda M."/>
            <person name="Hayes R."/>
            <person name="Keri Z."/>
            <person name="LaButti K."/>
            <person name="Lipzen A."/>
            <person name="Lombard V."/>
            <person name="Magnuson J."/>
            <person name="Maillard F."/>
            <person name="Morin E."/>
            <person name="Murat C."/>
            <person name="Nolan M."/>
            <person name="Ohm R."/>
            <person name="Pangilinan J."/>
            <person name="Pereira M."/>
            <person name="Perotto S."/>
            <person name="Peter M."/>
            <person name="Riley R."/>
            <person name="Sitrit Y."/>
            <person name="Stielow B."/>
            <person name="Szollosi G."/>
            <person name="Zifcakova L."/>
            <person name="Stursova M."/>
            <person name="Spatafora J.W."/>
            <person name="Tedersoo L."/>
            <person name="Vaario L.-M."/>
            <person name="Yamada A."/>
            <person name="Yan M."/>
            <person name="Wang P."/>
            <person name="Xu J."/>
            <person name="Bruns T."/>
            <person name="Baldrian P."/>
            <person name="Vilgalys R."/>
            <person name="Henrissat B."/>
            <person name="Grigoriev I.V."/>
            <person name="Hibbett D."/>
            <person name="Nagy L.G."/>
            <person name="Martin F.M."/>
        </authorList>
    </citation>
    <scope>NUCLEOTIDE SEQUENCE</scope>
    <source>
        <strain evidence="9">Prilba</strain>
    </source>
</reference>
<dbReference type="GO" id="GO:0046872">
    <property type="term" value="F:metal ion binding"/>
    <property type="evidence" value="ECO:0007669"/>
    <property type="project" value="UniProtKB-KW"/>
</dbReference>
<dbReference type="AlphaFoldDB" id="A0A9P5JVG5"/>
<evidence type="ECO:0000259" key="8">
    <source>
        <dbReference type="PROSITE" id="PS51471"/>
    </source>
</evidence>
<proteinExistence type="inferred from homology"/>
<dbReference type="InterPro" id="IPR032862">
    <property type="entry name" value="ALKBH6"/>
</dbReference>
<comment type="subcellular location">
    <subcellularLocation>
        <location evidence="1">Nucleus</location>
    </subcellularLocation>
</comment>
<reference evidence="9" key="2">
    <citation type="journal article" date="2020" name="Nat. Commun.">
        <title>Large-scale genome sequencing of mycorrhizal fungi provides insights into the early evolution of symbiotic traits.</title>
        <authorList>
            <person name="Miyauchi S."/>
            <person name="Kiss E."/>
            <person name="Kuo A."/>
            <person name="Drula E."/>
            <person name="Kohler A."/>
            <person name="Sanchez-Garcia M."/>
            <person name="Morin E."/>
            <person name="Andreopoulos B."/>
            <person name="Barry K.W."/>
            <person name="Bonito G."/>
            <person name="Buee M."/>
            <person name="Carver A."/>
            <person name="Chen C."/>
            <person name="Cichocki N."/>
            <person name="Clum A."/>
            <person name="Culley D."/>
            <person name="Crous P.W."/>
            <person name="Fauchery L."/>
            <person name="Girlanda M."/>
            <person name="Hayes R.D."/>
            <person name="Keri Z."/>
            <person name="LaButti K."/>
            <person name="Lipzen A."/>
            <person name="Lombard V."/>
            <person name="Magnuson J."/>
            <person name="Maillard F."/>
            <person name="Murat C."/>
            <person name="Nolan M."/>
            <person name="Ohm R.A."/>
            <person name="Pangilinan J."/>
            <person name="Pereira M.F."/>
            <person name="Perotto S."/>
            <person name="Peter M."/>
            <person name="Pfister S."/>
            <person name="Riley R."/>
            <person name="Sitrit Y."/>
            <person name="Stielow J.B."/>
            <person name="Szollosi G."/>
            <person name="Zifcakova L."/>
            <person name="Stursova M."/>
            <person name="Spatafora J.W."/>
            <person name="Tedersoo L."/>
            <person name="Vaario L.M."/>
            <person name="Yamada A."/>
            <person name="Yan M."/>
            <person name="Wang P."/>
            <person name="Xu J."/>
            <person name="Bruns T."/>
            <person name="Baldrian P."/>
            <person name="Vilgalys R."/>
            <person name="Dunand C."/>
            <person name="Henrissat B."/>
            <person name="Grigoriev I.V."/>
            <person name="Hibbett D."/>
            <person name="Nagy L.G."/>
            <person name="Martin F.M."/>
        </authorList>
    </citation>
    <scope>NUCLEOTIDE SEQUENCE</scope>
    <source>
        <strain evidence="9">Prilba</strain>
    </source>
</reference>
<dbReference type="OrthoDB" id="412814at2759"/>
<dbReference type="SUPFAM" id="SSF51197">
    <property type="entry name" value="Clavaminate synthase-like"/>
    <property type="match status" value="1"/>
</dbReference>
<name>A0A9P5JVG5_9AGAM</name>
<dbReference type="PANTHER" id="PTHR46030:SF1">
    <property type="entry name" value="ALPHA-KETOGLUTARATE-DEPENDENT DIOXYGENASE ALKB HOMOLOG 6"/>
    <property type="match status" value="1"/>
</dbReference>
<dbReference type="Pfam" id="PF13532">
    <property type="entry name" value="2OG-FeII_Oxy_2"/>
    <property type="match status" value="1"/>
</dbReference>
<evidence type="ECO:0000256" key="7">
    <source>
        <dbReference type="ARBA" id="ARBA00023242"/>
    </source>
</evidence>
<dbReference type="GO" id="GO:0051213">
    <property type="term" value="F:dioxygenase activity"/>
    <property type="evidence" value="ECO:0007669"/>
    <property type="project" value="UniProtKB-KW"/>
</dbReference>
<dbReference type="InterPro" id="IPR027450">
    <property type="entry name" value="AlkB-like"/>
</dbReference>
<keyword evidence="7" id="KW-0539">Nucleus</keyword>
<keyword evidence="3" id="KW-0479">Metal-binding</keyword>
<dbReference type="PROSITE" id="PS51471">
    <property type="entry name" value="FE2OG_OXY"/>
    <property type="match status" value="1"/>
</dbReference>
<sequence>MNLAEHHVPGSKDTYYIPDFVTADEETYLLRKIQETPQPKWKQLSNRRLQTWGGDLTAKNALVAQPLPHFICNYPDLISRIASTGAFDDSPHQQPNHVILNEYDPGQGIMPHQDGPAYHPVVATLSLGSHTVMHYYDLPAIGSVRAPKFSLFLEPRSVVITAKEQYTECAHGIDAVSEDRMEDLELANAGMLSGRGSSGAAPGEGRVLSRQTRYSLTCRDVARVMNVSIGTRKVY</sequence>
<dbReference type="Gene3D" id="2.60.120.590">
    <property type="entry name" value="Alpha-ketoglutarate-dependent dioxygenase AlkB-like"/>
    <property type="match status" value="1"/>
</dbReference>
<evidence type="ECO:0000256" key="4">
    <source>
        <dbReference type="ARBA" id="ARBA00022964"/>
    </source>
</evidence>
<evidence type="ECO:0000256" key="6">
    <source>
        <dbReference type="ARBA" id="ARBA00023004"/>
    </source>
</evidence>
<evidence type="ECO:0000313" key="9">
    <source>
        <dbReference type="EMBL" id="KAF8467044.1"/>
    </source>
</evidence>
<dbReference type="EMBL" id="WHVB01000038">
    <property type="protein sequence ID" value="KAF8467044.1"/>
    <property type="molecule type" value="Genomic_DNA"/>
</dbReference>
<accession>A0A9P5JVG5</accession>